<accession>A0A7L4YLV6</accession>
<evidence type="ECO:0000259" key="3">
    <source>
        <dbReference type="Pfam" id="PF00144"/>
    </source>
</evidence>
<dbReference type="GO" id="GO:0016787">
    <property type="term" value="F:hydrolase activity"/>
    <property type="evidence" value="ECO:0007669"/>
    <property type="project" value="UniProtKB-KW"/>
</dbReference>
<evidence type="ECO:0000313" key="4">
    <source>
        <dbReference type="EMBL" id="QHC00110.1"/>
    </source>
</evidence>
<dbReference type="InterPro" id="IPR001466">
    <property type="entry name" value="Beta-lactam-related"/>
</dbReference>
<feature type="domain" description="Beta-lactamase-related" evidence="3">
    <location>
        <begin position="29"/>
        <end position="315"/>
    </location>
</feature>
<dbReference type="SUPFAM" id="SSF56601">
    <property type="entry name" value="beta-lactamase/transpeptidase-like"/>
    <property type="match status" value="1"/>
</dbReference>
<dbReference type="InterPro" id="IPR012338">
    <property type="entry name" value="Beta-lactam/transpept-like"/>
</dbReference>
<keyword evidence="2" id="KW-0732">Signal</keyword>
<keyword evidence="1" id="KW-0472">Membrane</keyword>
<dbReference type="InParanoid" id="A0A7L4YLV6"/>
<feature type="transmembrane region" description="Helical" evidence="1">
    <location>
        <begin position="344"/>
        <end position="363"/>
    </location>
</feature>
<dbReference type="PANTHER" id="PTHR46825:SF9">
    <property type="entry name" value="BETA-LACTAMASE-RELATED DOMAIN-CONTAINING PROTEIN"/>
    <property type="match status" value="1"/>
</dbReference>
<dbReference type="InterPro" id="IPR050491">
    <property type="entry name" value="AmpC-like"/>
</dbReference>
<sequence length="432" mass="44329">MVVLACAVLATPSTAYAQPQPAADPAAWLQSQLDEFAIPGAAYAVIDATAVSAGAIGSQPDGSPLRTDSRMLWGSVSKPVTATVAQRLADDGVIDLDAGIDTYLAAAGEFGATGAITVRQLLQHTSGLPFGATALDVDDPNRRAVDVAAQVLPGVELIDAPGAAYHYSSLGYLVVQAVLEQATGRPLAELVHDFLPSATGAAGLSGGSRMTGGVALGFDPPNDGAGLAYGYQGGDINALAEFARWQLDPANGAVVSETMSPGPRTGPTEQLGLGWRISDDGTVWHTGTVPGYFSAVFIEQAADLAVVVLLNTSGSLYEQSLYGVVRGFYDIVRGADPTPVSGSAMPALIVFAAAVGVLALGALSVRPVRSRSAGIVWAGLALVVIAVGWIALPLVLDVPARYLWLWMPDVAAVLVALPVALGLLAVRRLRNA</sequence>
<keyword evidence="1" id="KW-1133">Transmembrane helix</keyword>
<evidence type="ECO:0000313" key="5">
    <source>
        <dbReference type="Proteomes" id="UP000463857"/>
    </source>
</evidence>
<reference evidence="4 5" key="1">
    <citation type="journal article" date="2018" name="Int. J. Syst. Evol. Microbiol.">
        <title>Epidermidibacterium keratini gen. nov., sp. nov., a member of the family Sporichthyaceae, isolated from keratin epidermis.</title>
        <authorList>
            <person name="Lee D.G."/>
            <person name="Trujillo M.E."/>
            <person name="Kang S."/>
            <person name="Nam J.J."/>
            <person name="Kim Y.J."/>
        </authorList>
    </citation>
    <scope>NUCLEOTIDE SEQUENCE [LARGE SCALE GENOMIC DNA]</scope>
    <source>
        <strain evidence="4 5">EPI-7</strain>
    </source>
</reference>
<dbReference type="PANTHER" id="PTHR46825">
    <property type="entry name" value="D-ALANYL-D-ALANINE-CARBOXYPEPTIDASE/ENDOPEPTIDASE AMPH"/>
    <property type="match status" value="1"/>
</dbReference>
<evidence type="ECO:0000256" key="2">
    <source>
        <dbReference type="SAM" id="SignalP"/>
    </source>
</evidence>
<dbReference type="AlphaFoldDB" id="A0A7L4YLV6"/>
<proteinExistence type="predicted"/>
<dbReference type="KEGG" id="eke:EK0264_07360"/>
<feature type="chain" id="PRO_5029501180" evidence="2">
    <location>
        <begin position="18"/>
        <end position="432"/>
    </location>
</feature>
<dbReference type="Proteomes" id="UP000463857">
    <property type="component" value="Chromosome"/>
</dbReference>
<name>A0A7L4YLV6_9ACTN</name>
<evidence type="ECO:0000256" key="1">
    <source>
        <dbReference type="SAM" id="Phobius"/>
    </source>
</evidence>
<dbReference type="FunCoup" id="A0A7L4YLV6">
    <property type="interactions" value="97"/>
</dbReference>
<protein>
    <submittedName>
        <fullName evidence="4">Serine hydrolase</fullName>
    </submittedName>
</protein>
<dbReference type="RefSeq" id="WP_159544267.1">
    <property type="nucleotide sequence ID" value="NZ_CP047156.1"/>
</dbReference>
<dbReference type="EMBL" id="CP047156">
    <property type="protein sequence ID" value="QHC00110.1"/>
    <property type="molecule type" value="Genomic_DNA"/>
</dbReference>
<organism evidence="4 5">
    <name type="scientific">Epidermidibacterium keratini</name>
    <dbReference type="NCBI Taxonomy" id="1891644"/>
    <lineage>
        <taxon>Bacteria</taxon>
        <taxon>Bacillati</taxon>
        <taxon>Actinomycetota</taxon>
        <taxon>Actinomycetes</taxon>
        <taxon>Sporichthyales</taxon>
        <taxon>Sporichthyaceae</taxon>
        <taxon>Epidermidibacterium</taxon>
    </lineage>
</organism>
<feature type="transmembrane region" description="Helical" evidence="1">
    <location>
        <begin position="402"/>
        <end position="426"/>
    </location>
</feature>
<keyword evidence="4" id="KW-0378">Hydrolase</keyword>
<gene>
    <name evidence="4" type="ORF">EK0264_07360</name>
</gene>
<dbReference type="Gene3D" id="3.40.710.10">
    <property type="entry name" value="DD-peptidase/beta-lactamase superfamily"/>
    <property type="match status" value="1"/>
</dbReference>
<dbReference type="OrthoDB" id="3863176at2"/>
<feature type="transmembrane region" description="Helical" evidence="1">
    <location>
        <begin position="375"/>
        <end position="396"/>
    </location>
</feature>
<feature type="signal peptide" evidence="2">
    <location>
        <begin position="1"/>
        <end position="17"/>
    </location>
</feature>
<keyword evidence="1" id="KW-0812">Transmembrane</keyword>
<dbReference type="Pfam" id="PF00144">
    <property type="entry name" value="Beta-lactamase"/>
    <property type="match status" value="1"/>
</dbReference>
<keyword evidence="5" id="KW-1185">Reference proteome</keyword>